<dbReference type="Pfam" id="PF00583">
    <property type="entry name" value="Acetyltransf_1"/>
    <property type="match status" value="1"/>
</dbReference>
<keyword evidence="3" id="KW-1185">Reference proteome</keyword>
<sequence length="201" mass="22481">MNPPPMSEFVLPPLSLAGWTVRLLGDADAPLLQAFFDANPDYFQRSDGHAAGPEEAIETLRDAPPPELSWSSKGVFGFFAPDDRLGAMAQVIGGLMVESVWHIGLFILATERHGRGEAQSLVRWLEDLALSRQAHWMRLGVLVKNPRAARFWEKTGYRCVRLRQDVQVGEQRHDVRVMVKPLRGGELAAYLELVARDRPEG</sequence>
<dbReference type="EMBL" id="JBEWLZ010000003">
    <property type="protein sequence ID" value="MET1489417.1"/>
    <property type="molecule type" value="Genomic_DNA"/>
</dbReference>
<dbReference type="Proteomes" id="UP001548590">
    <property type="component" value="Unassembled WGS sequence"/>
</dbReference>
<comment type="caution">
    <text evidence="2">The sequence shown here is derived from an EMBL/GenBank/DDBJ whole genome shotgun (WGS) entry which is preliminary data.</text>
</comment>
<gene>
    <name evidence="2" type="ORF">ABVT11_06230</name>
</gene>
<dbReference type="InterPro" id="IPR016181">
    <property type="entry name" value="Acyl_CoA_acyltransferase"/>
</dbReference>
<proteinExistence type="predicted"/>
<dbReference type="Gene3D" id="3.40.630.30">
    <property type="match status" value="1"/>
</dbReference>
<dbReference type="RefSeq" id="WP_345925523.1">
    <property type="nucleotide sequence ID" value="NZ_JBDIVF010000002.1"/>
</dbReference>
<name>A0ABV2CNP8_9RHOO</name>
<feature type="domain" description="N-acetyltransferase" evidence="1">
    <location>
        <begin position="22"/>
        <end position="183"/>
    </location>
</feature>
<evidence type="ECO:0000313" key="2">
    <source>
        <dbReference type="EMBL" id="MET1489417.1"/>
    </source>
</evidence>
<accession>A0ABV2CNP8</accession>
<reference evidence="2 3" key="1">
    <citation type="submission" date="2024-07" db="EMBL/GenBank/DDBJ databases">
        <title>Uliginosibacterium paludis KCTC:42655.</title>
        <authorList>
            <person name="Kim M.K."/>
        </authorList>
    </citation>
    <scope>NUCLEOTIDE SEQUENCE [LARGE SCALE GENOMIC DNA]</scope>
    <source>
        <strain evidence="2 3">KCTC 42655</strain>
    </source>
</reference>
<organism evidence="2 3">
    <name type="scientific">Uliginosibacterium paludis</name>
    <dbReference type="NCBI Taxonomy" id="1615952"/>
    <lineage>
        <taxon>Bacteria</taxon>
        <taxon>Pseudomonadati</taxon>
        <taxon>Pseudomonadota</taxon>
        <taxon>Betaproteobacteria</taxon>
        <taxon>Rhodocyclales</taxon>
        <taxon>Zoogloeaceae</taxon>
        <taxon>Uliginosibacterium</taxon>
    </lineage>
</organism>
<evidence type="ECO:0000313" key="3">
    <source>
        <dbReference type="Proteomes" id="UP001548590"/>
    </source>
</evidence>
<dbReference type="PROSITE" id="PS51186">
    <property type="entry name" value="GNAT"/>
    <property type="match status" value="1"/>
</dbReference>
<dbReference type="SUPFAM" id="SSF55729">
    <property type="entry name" value="Acyl-CoA N-acyltransferases (Nat)"/>
    <property type="match status" value="1"/>
</dbReference>
<protein>
    <submittedName>
        <fullName evidence="2">GNAT family N-acetyltransferase</fullName>
    </submittedName>
</protein>
<evidence type="ECO:0000259" key="1">
    <source>
        <dbReference type="PROSITE" id="PS51186"/>
    </source>
</evidence>
<dbReference type="InterPro" id="IPR000182">
    <property type="entry name" value="GNAT_dom"/>
</dbReference>